<feature type="short sequence motif" description="DGA/G" evidence="4">
    <location>
        <begin position="286"/>
        <end position="288"/>
    </location>
</feature>
<evidence type="ECO:0000313" key="8">
    <source>
        <dbReference type="EMBL" id="SCC82190.1"/>
    </source>
</evidence>
<keyword evidence="3 4" id="KW-0443">Lipid metabolism</keyword>
<dbReference type="GO" id="GO:0016042">
    <property type="term" value="P:lipid catabolic process"/>
    <property type="evidence" value="ECO:0007669"/>
    <property type="project" value="UniProtKB-UniRule"/>
</dbReference>
<evidence type="ECO:0000256" key="2">
    <source>
        <dbReference type="ARBA" id="ARBA00022963"/>
    </source>
</evidence>
<dbReference type="PANTHER" id="PTHR14226:SF78">
    <property type="entry name" value="SLR0060 PROTEIN"/>
    <property type="match status" value="1"/>
</dbReference>
<dbReference type="PROSITE" id="PS51257">
    <property type="entry name" value="PROKAR_LIPOPROTEIN"/>
    <property type="match status" value="1"/>
</dbReference>
<accession>A0A0P8A9X0</accession>
<evidence type="ECO:0000313" key="10">
    <source>
        <dbReference type="Proteomes" id="UP000182800"/>
    </source>
</evidence>
<dbReference type="InterPro" id="IPR002641">
    <property type="entry name" value="PNPLA_dom"/>
</dbReference>
<dbReference type="InterPro" id="IPR016035">
    <property type="entry name" value="Acyl_Trfase/lysoPLipase"/>
</dbReference>
<dbReference type="RefSeq" id="WP_074445729.1">
    <property type="nucleotide sequence ID" value="NZ_FMBM01000002.1"/>
</dbReference>
<feature type="chain" id="PRO_5006147719" evidence="5">
    <location>
        <begin position="23"/>
        <end position="480"/>
    </location>
</feature>
<dbReference type="PROSITE" id="PS51635">
    <property type="entry name" value="PNPLA"/>
    <property type="match status" value="1"/>
</dbReference>
<feature type="active site" description="Nucleophile" evidence="4">
    <location>
        <position position="102"/>
    </location>
</feature>
<comment type="caution">
    <text evidence="4">Lacks conserved residue(s) required for the propagation of feature annotation.</text>
</comment>
<evidence type="ECO:0000256" key="3">
    <source>
        <dbReference type="ARBA" id="ARBA00023098"/>
    </source>
</evidence>
<keyword evidence="5" id="KW-0732">Signal</keyword>
<keyword evidence="2 4" id="KW-0442">Lipid degradation</keyword>
<dbReference type="Proteomes" id="UP000182800">
    <property type="component" value="Unassembled WGS sequence"/>
</dbReference>
<dbReference type="Proteomes" id="UP000050497">
    <property type="component" value="Unassembled WGS sequence"/>
</dbReference>
<feature type="signal peptide" evidence="5">
    <location>
        <begin position="1"/>
        <end position="22"/>
    </location>
</feature>
<reference evidence="7 9" key="1">
    <citation type="submission" date="2015-09" db="EMBL/GenBank/DDBJ databases">
        <title>Identification and resolution of microdiversity through metagenomic sequencing of parallel consortia.</title>
        <authorList>
            <person name="Nelson W.C."/>
            <person name="Romine M.F."/>
            <person name="Lindemann S.R."/>
        </authorList>
    </citation>
    <scope>NUCLEOTIDE SEQUENCE [LARGE SCALE GENOMIC DNA]</scope>
    <source>
        <strain evidence="7">HL-109</strain>
    </source>
</reference>
<gene>
    <name evidence="8" type="ORF">GA0071312_3170</name>
    <name evidence="7" type="ORF">HLUCCO17_05235</name>
</gene>
<dbReference type="PANTHER" id="PTHR14226">
    <property type="entry name" value="NEUROPATHY TARGET ESTERASE/SWISS CHEESE D.MELANOGASTER"/>
    <property type="match status" value="1"/>
</dbReference>
<evidence type="ECO:0000256" key="1">
    <source>
        <dbReference type="ARBA" id="ARBA00022801"/>
    </source>
</evidence>
<keyword evidence="10" id="KW-1185">Reference proteome</keyword>
<dbReference type="Gene3D" id="3.40.1090.10">
    <property type="entry name" value="Cytosolic phospholipase A2 catalytic domain"/>
    <property type="match status" value="2"/>
</dbReference>
<reference evidence="8 10" key="2">
    <citation type="submission" date="2016-08" db="EMBL/GenBank/DDBJ databases">
        <authorList>
            <person name="Varghese N."/>
            <person name="Submissions Spin"/>
        </authorList>
    </citation>
    <scope>NUCLEOTIDE SEQUENCE [LARGE SCALE GENOMIC DNA]</scope>
    <source>
        <strain evidence="8 10">HL-109</strain>
    </source>
</reference>
<evidence type="ECO:0000259" key="6">
    <source>
        <dbReference type="PROSITE" id="PS51635"/>
    </source>
</evidence>
<dbReference type="PATRIC" id="fig|1653334.4.peg.1747"/>
<dbReference type="AlphaFoldDB" id="A0A0P8A9X0"/>
<evidence type="ECO:0000313" key="7">
    <source>
        <dbReference type="EMBL" id="KPQ11886.1"/>
    </source>
</evidence>
<sequence length="480" mass="51835">MAKPLSRLIGCLALMLAISGCATRDTGPINVFTPQVTQVSSHFINDFGDDGALVVGVSFSGGGMRAAAFAHGVLSALDETVIDEEPRRRKVTDSIRMVSGTSGGAVTAAYFGYRGPGEFHDFRERFLAQDVEATLRTSMAAPGNLIRAWQGGVNDRSGFADWLDGNLFDGTTYAHFNHDRAPEIWLTASDIYNGVPFIFTHDTFAALCSDLDQVRIADAVAASAAFPVAFAPIDVAANGPDCGYARPSWLTRAIDDPHASLRLRAHAEALGTYREDDRLATVRLLDGGLTDNIGVTGFALERASADTPFGPLTAEQAVKLQKLLFIVTDAGKAPAPEWGMRERGPGLAELVPALSHTAISSSVRKGFDALAMAVRAWQEEIIHFRCSLSAREVARLRGSAAGWDCRDVSITVELLSFRDFEPEYQQELNRVPTRLTLDARQVDLVVEAGRRAVRENAAISEAVTRIRRSAGVRGAPWPGY</sequence>
<dbReference type="Pfam" id="PF01734">
    <property type="entry name" value="Patatin"/>
    <property type="match status" value="1"/>
</dbReference>
<comment type="caution">
    <text evidence="7">The sequence shown here is derived from an EMBL/GenBank/DDBJ whole genome shotgun (WGS) entry which is preliminary data.</text>
</comment>
<dbReference type="EMBL" id="FMBM01000002">
    <property type="protein sequence ID" value="SCC82190.1"/>
    <property type="molecule type" value="Genomic_DNA"/>
</dbReference>
<keyword evidence="1 4" id="KW-0378">Hydrolase</keyword>
<dbReference type="InterPro" id="IPR050301">
    <property type="entry name" value="NTE"/>
</dbReference>
<dbReference type="GO" id="GO:0016787">
    <property type="term" value="F:hydrolase activity"/>
    <property type="evidence" value="ECO:0007669"/>
    <property type="project" value="UniProtKB-UniRule"/>
</dbReference>
<evidence type="ECO:0000256" key="5">
    <source>
        <dbReference type="SAM" id="SignalP"/>
    </source>
</evidence>
<dbReference type="EMBL" id="LJSX01000005">
    <property type="protein sequence ID" value="KPQ11886.1"/>
    <property type="molecule type" value="Genomic_DNA"/>
</dbReference>
<dbReference type="STRING" id="1653334.GA0071312_3170"/>
<feature type="short sequence motif" description="GXSXG" evidence="4">
    <location>
        <begin position="100"/>
        <end position="104"/>
    </location>
</feature>
<feature type="domain" description="PNPLA" evidence="6">
    <location>
        <begin position="57"/>
        <end position="299"/>
    </location>
</feature>
<organism evidence="7 9">
    <name type="scientific">Saliniramus fredricksonii</name>
    <dbReference type="NCBI Taxonomy" id="1653334"/>
    <lineage>
        <taxon>Bacteria</taxon>
        <taxon>Pseudomonadati</taxon>
        <taxon>Pseudomonadota</taxon>
        <taxon>Alphaproteobacteria</taxon>
        <taxon>Hyphomicrobiales</taxon>
        <taxon>Salinarimonadaceae</taxon>
        <taxon>Saliniramus</taxon>
    </lineage>
</organism>
<name>A0A0P8A9X0_9HYPH</name>
<evidence type="ECO:0000256" key="4">
    <source>
        <dbReference type="PROSITE-ProRule" id="PRU01161"/>
    </source>
</evidence>
<protein>
    <submittedName>
        <fullName evidence="7">Patatin-like phospholipase</fullName>
    </submittedName>
</protein>
<dbReference type="SUPFAM" id="SSF52151">
    <property type="entry name" value="FabD/lysophospholipase-like"/>
    <property type="match status" value="1"/>
</dbReference>
<proteinExistence type="predicted"/>
<feature type="active site" description="Proton acceptor" evidence="4">
    <location>
        <position position="286"/>
    </location>
</feature>
<evidence type="ECO:0000313" key="9">
    <source>
        <dbReference type="Proteomes" id="UP000050497"/>
    </source>
</evidence>